<proteinExistence type="inferred from homology"/>
<dbReference type="GO" id="GO:0004553">
    <property type="term" value="F:hydrolase activity, hydrolyzing O-glycosyl compounds"/>
    <property type="evidence" value="ECO:0007669"/>
    <property type="project" value="InterPro"/>
</dbReference>
<evidence type="ECO:0000313" key="3">
    <source>
        <dbReference type="Proteomes" id="UP000242638"/>
    </source>
</evidence>
<dbReference type="Bgee" id="ENSPREG00000008245">
    <property type="expression patterns" value="Expressed in head"/>
</dbReference>
<dbReference type="SUPFAM" id="SSF51445">
    <property type="entry name" value="(Trans)glycosidases"/>
    <property type="match status" value="2"/>
</dbReference>
<dbReference type="Pfam" id="PF00232">
    <property type="entry name" value="Glyco_hydro_1"/>
    <property type="match status" value="1"/>
</dbReference>
<dbReference type="GeneTree" id="ENSGT00940000157369"/>
<reference evidence="2" key="2">
    <citation type="submission" date="2025-08" db="UniProtKB">
        <authorList>
            <consortium name="Ensembl"/>
        </authorList>
    </citation>
    <scope>IDENTIFICATION</scope>
    <source>
        <strain evidence="2">Guanapo</strain>
    </source>
</reference>
<reference evidence="3" key="1">
    <citation type="submission" date="2013-11" db="EMBL/GenBank/DDBJ databases">
        <title>The genomic landscape of the Guanapo guppy.</title>
        <authorList>
            <person name="Kuenstner A."/>
            <person name="Dreyer C."/>
        </authorList>
    </citation>
    <scope>NUCLEOTIDE SEQUENCE</scope>
    <source>
        <strain evidence="3">Guanapo</strain>
    </source>
</reference>
<dbReference type="InterPro" id="IPR001360">
    <property type="entry name" value="Glyco_hydro_1"/>
</dbReference>
<dbReference type="PRINTS" id="PR00131">
    <property type="entry name" value="GLHYDRLASE1"/>
</dbReference>
<dbReference type="PANTHER" id="PTHR10353:SF336">
    <property type="entry name" value="LACTASE-LIKE PROTEIN"/>
    <property type="match status" value="1"/>
</dbReference>
<dbReference type="Proteomes" id="UP000242638">
    <property type="component" value="Unassembled WGS sequence"/>
</dbReference>
<accession>A0A3P9NRI1</accession>
<keyword evidence="3" id="KW-1185">Reference proteome</keyword>
<dbReference type="AlphaFoldDB" id="A0A3P9NRI1"/>
<dbReference type="InterPro" id="IPR017853">
    <property type="entry name" value="GH"/>
</dbReference>
<evidence type="ECO:0000313" key="2">
    <source>
        <dbReference type="Ensembl" id="ENSPREP00000012181.1"/>
    </source>
</evidence>
<dbReference type="PROSITE" id="PS00653">
    <property type="entry name" value="GLYCOSYL_HYDROL_F1_2"/>
    <property type="match status" value="1"/>
</dbReference>
<dbReference type="GO" id="GO:0005975">
    <property type="term" value="P:carbohydrate metabolic process"/>
    <property type="evidence" value="ECO:0007669"/>
    <property type="project" value="InterPro"/>
</dbReference>
<comment type="similarity">
    <text evidence="1">Belongs to the glycosyl hydrolase 1 family.</text>
</comment>
<reference evidence="2" key="3">
    <citation type="submission" date="2025-09" db="UniProtKB">
        <authorList>
            <consortium name="Ensembl"/>
        </authorList>
    </citation>
    <scope>IDENTIFICATION</scope>
    <source>
        <strain evidence="2">Guanapo</strain>
    </source>
</reference>
<evidence type="ECO:0000256" key="1">
    <source>
        <dbReference type="RuleBase" id="RU003690"/>
    </source>
</evidence>
<dbReference type="InterPro" id="IPR033132">
    <property type="entry name" value="GH_1_N_CS"/>
</dbReference>
<dbReference type="Ensembl" id="ENSPRET00000012314.1">
    <property type="protein sequence ID" value="ENSPREP00000012181.1"/>
    <property type="gene ID" value="ENSPREG00000008245.1"/>
</dbReference>
<organism evidence="2 3">
    <name type="scientific">Poecilia reticulata</name>
    <name type="common">Guppy</name>
    <name type="synonym">Acanthophacelus reticulatus</name>
    <dbReference type="NCBI Taxonomy" id="8081"/>
    <lineage>
        <taxon>Eukaryota</taxon>
        <taxon>Metazoa</taxon>
        <taxon>Chordata</taxon>
        <taxon>Craniata</taxon>
        <taxon>Vertebrata</taxon>
        <taxon>Euteleostomi</taxon>
        <taxon>Actinopterygii</taxon>
        <taxon>Neopterygii</taxon>
        <taxon>Teleostei</taxon>
        <taxon>Neoteleostei</taxon>
        <taxon>Acanthomorphata</taxon>
        <taxon>Ovalentaria</taxon>
        <taxon>Atherinomorphae</taxon>
        <taxon>Cyprinodontiformes</taxon>
        <taxon>Poeciliidae</taxon>
        <taxon>Poeciliinae</taxon>
        <taxon>Poecilia</taxon>
    </lineage>
</organism>
<dbReference type="PANTHER" id="PTHR10353">
    <property type="entry name" value="GLYCOSYL HYDROLASE"/>
    <property type="match status" value="1"/>
</dbReference>
<dbReference type="Gene3D" id="3.20.20.80">
    <property type="entry name" value="Glycosidases"/>
    <property type="match status" value="2"/>
</dbReference>
<protein>
    <submittedName>
        <fullName evidence="2">Lactase-like a</fullName>
    </submittedName>
</protein>
<name>A0A3P9NRI1_POERE</name>
<sequence length="166" mass="18888">MCFSWGVGSSAYQTEGAWNTDGKGMSIWDVFAHKKGKISSNETGDSSCEGYYKFKDDINLMKEMKLSHYRFSVSWPRILPSGLRSKTQFDGVNVKGYTAWSLLDGFEWDEGFSERFGLYFVDFRNKNKPRFPKASVQFYKRIISSNGFPSQREVRPSSAAGSRSSC</sequence>